<gene>
    <name evidence="1" type="ORF">LTSESEN_1105</name>
</gene>
<dbReference type="AlphaFoldDB" id="G5QWL5"/>
<name>G5QWL5_SALSE</name>
<reference evidence="1 2" key="1">
    <citation type="journal article" date="2011" name="BMC Genomics">
        <title>Genome sequencing reveals diversification of virulence factor content and possible host adaptation in distinct subpopulations of Salmonella enterica.</title>
        <authorList>
            <person name="den Bakker H.C."/>
            <person name="Moreno Switt A.I."/>
            <person name="Govoni G."/>
            <person name="Cummings C.A."/>
            <person name="Ranieri M.L."/>
            <person name="Degoricija L."/>
            <person name="Hoelzer K."/>
            <person name="Rodriguez-Rivera L.D."/>
            <person name="Brown S."/>
            <person name="Bolchacova E."/>
            <person name="Furtado M.R."/>
            <person name="Wiedmann M."/>
        </authorList>
    </citation>
    <scope>NUCLEOTIDE SEQUENCE [LARGE SCALE GENOMIC DNA]</scope>
    <source>
        <strain evidence="1 2">A4-543</strain>
    </source>
</reference>
<feature type="non-terminal residue" evidence="1">
    <location>
        <position position="42"/>
    </location>
</feature>
<proteinExistence type="predicted"/>
<organism evidence="1 2">
    <name type="scientific">Salmonella enterica subsp. enterica serovar Senftenberg str. A4-543</name>
    <dbReference type="NCBI Taxonomy" id="913082"/>
    <lineage>
        <taxon>Bacteria</taxon>
        <taxon>Pseudomonadati</taxon>
        <taxon>Pseudomonadota</taxon>
        <taxon>Gammaproteobacteria</taxon>
        <taxon>Enterobacterales</taxon>
        <taxon>Enterobacteriaceae</taxon>
        <taxon>Salmonella</taxon>
    </lineage>
</organism>
<dbReference type="Proteomes" id="UP000005065">
    <property type="component" value="Unassembled WGS sequence"/>
</dbReference>
<evidence type="ECO:0000313" key="2">
    <source>
        <dbReference type="Proteomes" id="UP000005065"/>
    </source>
</evidence>
<protein>
    <submittedName>
        <fullName evidence="1">Uncharacterized protein</fullName>
    </submittedName>
</protein>
<sequence>MLEYHAHAGTQFRQIGFFVVHNNAVNGNFAFLHRFQTVDGLN</sequence>
<evidence type="ECO:0000313" key="1">
    <source>
        <dbReference type="EMBL" id="EHC92671.1"/>
    </source>
</evidence>
<accession>G5QWL5</accession>
<dbReference type="EMBL" id="AFCU01000357">
    <property type="protein sequence ID" value="EHC92671.1"/>
    <property type="molecule type" value="Genomic_DNA"/>
</dbReference>
<comment type="caution">
    <text evidence="1">The sequence shown here is derived from an EMBL/GenBank/DDBJ whole genome shotgun (WGS) entry which is preliminary data.</text>
</comment>